<dbReference type="WBParaSite" id="SBAD_0001337101-mRNA-1">
    <property type="protein sequence ID" value="SBAD_0001337101-mRNA-1"/>
    <property type="gene ID" value="SBAD_0001337101"/>
</dbReference>
<dbReference type="AlphaFoldDB" id="A0A183JAQ9"/>
<evidence type="ECO:0000313" key="4">
    <source>
        <dbReference type="WBParaSite" id="SBAD_0001337101-mRNA-1"/>
    </source>
</evidence>
<reference evidence="2 3" key="2">
    <citation type="submission" date="2018-11" db="EMBL/GenBank/DDBJ databases">
        <authorList>
            <consortium name="Pathogen Informatics"/>
        </authorList>
    </citation>
    <scope>NUCLEOTIDE SEQUENCE [LARGE SCALE GENOMIC DNA]</scope>
</reference>
<protein>
    <submittedName>
        <fullName evidence="2 4">Uncharacterized protein</fullName>
    </submittedName>
</protein>
<reference evidence="4" key="1">
    <citation type="submission" date="2016-06" db="UniProtKB">
        <authorList>
            <consortium name="WormBaseParasite"/>
        </authorList>
    </citation>
    <scope>IDENTIFICATION</scope>
</reference>
<evidence type="ECO:0000313" key="3">
    <source>
        <dbReference type="Proteomes" id="UP000270296"/>
    </source>
</evidence>
<keyword evidence="3" id="KW-1185">Reference proteome</keyword>
<dbReference type="Proteomes" id="UP000270296">
    <property type="component" value="Unassembled WGS sequence"/>
</dbReference>
<proteinExistence type="predicted"/>
<feature type="region of interest" description="Disordered" evidence="1">
    <location>
        <begin position="88"/>
        <end position="109"/>
    </location>
</feature>
<gene>
    <name evidence="2" type="ORF">SBAD_LOCUS12957</name>
</gene>
<evidence type="ECO:0000313" key="2">
    <source>
        <dbReference type="EMBL" id="VDP53038.1"/>
    </source>
</evidence>
<sequence>MGRSSHGSPEDIRNYKLGFAASPTLRRPFRNTLERSSVKLLGLGGGGKRKIEDVEEASTSFMVHHDKVESDNGYQLWAILDAKAPITSEKSHHSRRRISTKTVNQQRTDFPRCVSLEPLN</sequence>
<accession>A0A183JAQ9</accession>
<name>A0A183JAQ9_9BILA</name>
<evidence type="ECO:0000256" key="1">
    <source>
        <dbReference type="SAM" id="MobiDB-lite"/>
    </source>
</evidence>
<dbReference type="EMBL" id="UZAM01019561">
    <property type="protein sequence ID" value="VDP53038.1"/>
    <property type="molecule type" value="Genomic_DNA"/>
</dbReference>
<organism evidence="4">
    <name type="scientific">Soboliphyme baturini</name>
    <dbReference type="NCBI Taxonomy" id="241478"/>
    <lineage>
        <taxon>Eukaryota</taxon>
        <taxon>Metazoa</taxon>
        <taxon>Ecdysozoa</taxon>
        <taxon>Nematoda</taxon>
        <taxon>Enoplea</taxon>
        <taxon>Dorylaimia</taxon>
        <taxon>Dioctophymatida</taxon>
        <taxon>Dioctophymatoidea</taxon>
        <taxon>Soboliphymatidae</taxon>
        <taxon>Soboliphyme</taxon>
    </lineage>
</organism>